<keyword evidence="1" id="KW-0175">Coiled coil</keyword>
<accession>A0A2N0YY53</accession>
<evidence type="ECO:0000256" key="1">
    <source>
        <dbReference type="SAM" id="Coils"/>
    </source>
</evidence>
<dbReference type="Proteomes" id="UP000233375">
    <property type="component" value="Unassembled WGS sequence"/>
</dbReference>
<protein>
    <recommendedName>
        <fullName evidence="4">Cell-wall binding lipoprotein</fullName>
    </recommendedName>
</protein>
<dbReference type="InterPro" id="IPR036785">
    <property type="entry name" value="YkyA-like_sf"/>
</dbReference>
<gene>
    <name evidence="2" type="ORF">CWS01_18710</name>
</gene>
<dbReference type="RefSeq" id="WP_101178726.1">
    <property type="nucleotide sequence ID" value="NZ_PISE01000046.1"/>
</dbReference>
<dbReference type="SUPFAM" id="SSF140423">
    <property type="entry name" value="MW0975(SA0943)-like"/>
    <property type="match status" value="1"/>
</dbReference>
<evidence type="ECO:0008006" key="4">
    <source>
        <dbReference type="Google" id="ProtNLM"/>
    </source>
</evidence>
<dbReference type="InterPro" id="IPR019454">
    <property type="entry name" value="Lipoprot_YkyA-like"/>
</dbReference>
<dbReference type="AlphaFoldDB" id="A0A2N0YY53"/>
<organism evidence="2 3">
    <name type="scientific">Niallia nealsonii</name>
    <dbReference type="NCBI Taxonomy" id="115979"/>
    <lineage>
        <taxon>Bacteria</taxon>
        <taxon>Bacillati</taxon>
        <taxon>Bacillota</taxon>
        <taxon>Bacilli</taxon>
        <taxon>Bacillales</taxon>
        <taxon>Bacillaceae</taxon>
        <taxon>Niallia</taxon>
    </lineage>
</organism>
<feature type="coiled-coil region" evidence="1">
    <location>
        <begin position="171"/>
        <end position="205"/>
    </location>
</feature>
<evidence type="ECO:0000313" key="3">
    <source>
        <dbReference type="Proteomes" id="UP000233375"/>
    </source>
</evidence>
<name>A0A2N0YY53_9BACI</name>
<dbReference type="Gene3D" id="1.20.120.570">
    <property type="entry name" value="YkyA-like"/>
    <property type="match status" value="1"/>
</dbReference>
<comment type="caution">
    <text evidence="2">The sequence shown here is derived from an EMBL/GenBank/DDBJ whole genome shotgun (WGS) entry which is preliminary data.</text>
</comment>
<evidence type="ECO:0000313" key="2">
    <source>
        <dbReference type="EMBL" id="PKG22175.1"/>
    </source>
</evidence>
<feature type="coiled-coil region" evidence="1">
    <location>
        <begin position="79"/>
        <end position="123"/>
    </location>
</feature>
<dbReference type="PROSITE" id="PS51257">
    <property type="entry name" value="PROKAR_LIPOPROTEIN"/>
    <property type="match status" value="1"/>
</dbReference>
<sequence>MKKQKLLLIVAMLIVLMFLAGCSTFQSTNEKIYNKLEKVVTLEKDFKEQQEPLVTLEKNEQKIYSQIVSLDLESMDGINELADEALASLKKRKELMKKEEASIKKSEETFKTVQTNIEDIKDEELKEKADELYQTMMARYDAHEKLYSNYLKGLKNDEKLYKLFKAENLNIDDLEKQIQTINDIYKEVLDNNKEFNELTEKYNKEKIHFYKQAGMEVEEEQSTLNNK</sequence>
<dbReference type="OrthoDB" id="2576511at2"/>
<dbReference type="Pfam" id="PF10368">
    <property type="entry name" value="YkyA"/>
    <property type="match status" value="1"/>
</dbReference>
<reference evidence="2 3" key="1">
    <citation type="journal article" date="2003" name="Int. J. Syst. Evol. Microbiol.">
        <title>Bacillus nealsonii sp. nov., isolated from a spacecraft-assembly facility, whose spores are gamma-radiation resistant.</title>
        <authorList>
            <person name="Venkateswaran K."/>
            <person name="Kempf M."/>
            <person name="Chen F."/>
            <person name="Satomi M."/>
            <person name="Nicholson W."/>
            <person name="Kern R."/>
        </authorList>
    </citation>
    <scope>NUCLEOTIDE SEQUENCE [LARGE SCALE GENOMIC DNA]</scope>
    <source>
        <strain evidence="2 3">FO-92</strain>
    </source>
</reference>
<keyword evidence="3" id="KW-1185">Reference proteome</keyword>
<proteinExistence type="predicted"/>
<dbReference type="EMBL" id="PISE01000046">
    <property type="protein sequence ID" value="PKG22175.1"/>
    <property type="molecule type" value="Genomic_DNA"/>
</dbReference>